<reference evidence="1" key="1">
    <citation type="submission" date="2022-03" db="EMBL/GenBank/DDBJ databases">
        <authorList>
            <person name="Sayadi A."/>
        </authorList>
    </citation>
    <scope>NUCLEOTIDE SEQUENCE</scope>
</reference>
<accession>A0A9P0KUK0</accession>
<dbReference type="Proteomes" id="UP001152888">
    <property type="component" value="Unassembled WGS sequence"/>
</dbReference>
<evidence type="ECO:0000313" key="2">
    <source>
        <dbReference type="Proteomes" id="UP001152888"/>
    </source>
</evidence>
<keyword evidence="2" id="KW-1185">Reference proteome</keyword>
<sequence length="281" mass="31442">MEKAGSKKRKRPEKSVIEEAVSEVLEKGQSINRTALALNISRAYLAKIVKKVETSGDSSYEHCPNIGNRRIFTTEQENMLAEYLKTASEMCHGLTRHQAKKLGFDYAVANDTFLPKWIEVETATDDWLKGFMSRHKGLTVRKPESTSLSRATSFNKANVSTFFEKLNTVLQRYKFPPHRIFNADETGCSTITNPPKVIAERGSKQIGQVTSAERGTLVTTLFFINTAGGFLPPVFVCPRVNYEDIMLNNVPPGALGLAQVSGWMTEDCFVKALEHFVIRIC</sequence>
<gene>
    <name evidence="1" type="ORF">ACAOBT_LOCUS14703</name>
</gene>
<organism evidence="1 2">
    <name type="scientific">Acanthoscelides obtectus</name>
    <name type="common">Bean weevil</name>
    <name type="synonym">Bruchus obtectus</name>
    <dbReference type="NCBI Taxonomy" id="200917"/>
    <lineage>
        <taxon>Eukaryota</taxon>
        <taxon>Metazoa</taxon>
        <taxon>Ecdysozoa</taxon>
        <taxon>Arthropoda</taxon>
        <taxon>Hexapoda</taxon>
        <taxon>Insecta</taxon>
        <taxon>Pterygota</taxon>
        <taxon>Neoptera</taxon>
        <taxon>Endopterygota</taxon>
        <taxon>Coleoptera</taxon>
        <taxon>Polyphaga</taxon>
        <taxon>Cucujiformia</taxon>
        <taxon>Chrysomeloidea</taxon>
        <taxon>Chrysomelidae</taxon>
        <taxon>Bruchinae</taxon>
        <taxon>Bruchini</taxon>
        <taxon>Acanthoscelides</taxon>
    </lineage>
</organism>
<comment type="caution">
    <text evidence="1">The sequence shown here is derived from an EMBL/GenBank/DDBJ whole genome shotgun (WGS) entry which is preliminary data.</text>
</comment>
<evidence type="ECO:0008006" key="3">
    <source>
        <dbReference type="Google" id="ProtNLM"/>
    </source>
</evidence>
<dbReference type="OrthoDB" id="7489787at2759"/>
<dbReference type="AlphaFoldDB" id="A0A9P0KUK0"/>
<evidence type="ECO:0000313" key="1">
    <source>
        <dbReference type="EMBL" id="CAH1981846.1"/>
    </source>
</evidence>
<proteinExistence type="predicted"/>
<name>A0A9P0KUK0_ACAOB</name>
<protein>
    <recommendedName>
        <fullName evidence="3">HTH CENPB-type domain-containing protein</fullName>
    </recommendedName>
</protein>
<dbReference type="EMBL" id="CAKOFQ010006914">
    <property type="protein sequence ID" value="CAH1981846.1"/>
    <property type="molecule type" value="Genomic_DNA"/>
</dbReference>